<evidence type="ECO:0000313" key="2">
    <source>
        <dbReference type="EMBL" id="KAJ4443634.1"/>
    </source>
</evidence>
<dbReference type="InterPro" id="IPR038832">
    <property type="entry name" value="CDCA3"/>
</dbReference>
<sequence>MRGVGTDNASVTWSKLTTVQWQNVTNTIEFWHEIASYKDASSQNAFQERSDFAMMILVLLWSNADVERAFSMFNNVKTSLRNRLKTNMVNSILTVMGNSAAYFKSIFQPMESPNSEPETPTHDSGLTLMDPRSPATDFTRTPIQVEGIPCKNKTRSKTINPILENSTICNIIAGSPHVDMMKLHRLRLLTDDPRSPSVGVPRTPIQVECVYDSNKVSSYHETNQRIDTKEVLEDNPDEHEVTKSQTIPLDVIAVENQSQTCDLDAEKVTLARCNKKNEDSLPRKLFGTPDSKVCSTQASFKVRPPLRTVSGNENCPQHILRLKQTRGVNQELVRAAGIENTPPDASLTRSKQLSKYNMSSEWDKDCTIVI</sequence>
<dbReference type="PANTHER" id="PTHR34756:SF1">
    <property type="entry name" value="CELL DIVISION CYCLE-ASSOCIATED PROTEIN 3"/>
    <property type="match status" value="1"/>
</dbReference>
<keyword evidence="3" id="KW-1185">Reference proteome</keyword>
<dbReference type="PANTHER" id="PTHR34756">
    <property type="entry name" value="CELL DIVISION CYCLE-ASSOCIATED PROTEIN 3"/>
    <property type="match status" value="1"/>
</dbReference>
<dbReference type="EMBL" id="JAJSOF020000013">
    <property type="protein sequence ID" value="KAJ4443634.1"/>
    <property type="molecule type" value="Genomic_DNA"/>
</dbReference>
<dbReference type="InterPro" id="IPR012337">
    <property type="entry name" value="RNaseH-like_sf"/>
</dbReference>
<reference evidence="2 3" key="1">
    <citation type="journal article" date="2022" name="Allergy">
        <title>Genome assembly and annotation of Periplaneta americana reveal a comprehensive cockroach allergen profile.</title>
        <authorList>
            <person name="Wang L."/>
            <person name="Xiong Q."/>
            <person name="Saelim N."/>
            <person name="Wang L."/>
            <person name="Nong W."/>
            <person name="Wan A.T."/>
            <person name="Shi M."/>
            <person name="Liu X."/>
            <person name="Cao Q."/>
            <person name="Hui J.H.L."/>
            <person name="Sookrung N."/>
            <person name="Leung T.F."/>
            <person name="Tungtrongchitr A."/>
            <person name="Tsui S.K.W."/>
        </authorList>
    </citation>
    <scope>NUCLEOTIDE SEQUENCE [LARGE SCALE GENOMIC DNA]</scope>
    <source>
        <strain evidence="2">PWHHKU_190912</strain>
    </source>
</reference>
<name>A0ABQ8TAW9_PERAM</name>
<protein>
    <recommendedName>
        <fullName evidence="4">HAT C-terminal dimerisation domain-containing protein</fullName>
    </recommendedName>
</protein>
<evidence type="ECO:0000256" key="1">
    <source>
        <dbReference type="SAM" id="MobiDB-lite"/>
    </source>
</evidence>
<feature type="region of interest" description="Disordered" evidence="1">
    <location>
        <begin position="110"/>
        <end position="139"/>
    </location>
</feature>
<evidence type="ECO:0008006" key="4">
    <source>
        <dbReference type="Google" id="ProtNLM"/>
    </source>
</evidence>
<dbReference type="Proteomes" id="UP001148838">
    <property type="component" value="Unassembled WGS sequence"/>
</dbReference>
<feature type="compositionally biased region" description="Polar residues" evidence="1">
    <location>
        <begin position="111"/>
        <end position="124"/>
    </location>
</feature>
<organism evidence="2 3">
    <name type="scientific">Periplaneta americana</name>
    <name type="common">American cockroach</name>
    <name type="synonym">Blatta americana</name>
    <dbReference type="NCBI Taxonomy" id="6978"/>
    <lineage>
        <taxon>Eukaryota</taxon>
        <taxon>Metazoa</taxon>
        <taxon>Ecdysozoa</taxon>
        <taxon>Arthropoda</taxon>
        <taxon>Hexapoda</taxon>
        <taxon>Insecta</taxon>
        <taxon>Pterygota</taxon>
        <taxon>Neoptera</taxon>
        <taxon>Polyneoptera</taxon>
        <taxon>Dictyoptera</taxon>
        <taxon>Blattodea</taxon>
        <taxon>Blattoidea</taxon>
        <taxon>Blattidae</taxon>
        <taxon>Blattinae</taxon>
        <taxon>Periplaneta</taxon>
    </lineage>
</organism>
<comment type="caution">
    <text evidence="2">The sequence shown here is derived from an EMBL/GenBank/DDBJ whole genome shotgun (WGS) entry which is preliminary data.</text>
</comment>
<gene>
    <name evidence="2" type="ORF">ANN_05308</name>
</gene>
<proteinExistence type="predicted"/>
<evidence type="ECO:0000313" key="3">
    <source>
        <dbReference type="Proteomes" id="UP001148838"/>
    </source>
</evidence>
<accession>A0ABQ8TAW9</accession>
<dbReference type="SUPFAM" id="SSF53098">
    <property type="entry name" value="Ribonuclease H-like"/>
    <property type="match status" value="1"/>
</dbReference>